<gene>
    <name evidence="2" type="ORF">IQ235_00035</name>
</gene>
<dbReference type="SUPFAM" id="SSF158682">
    <property type="entry name" value="TerB-like"/>
    <property type="match status" value="1"/>
</dbReference>
<dbReference type="InterPro" id="IPR029024">
    <property type="entry name" value="TerB-like"/>
</dbReference>
<keyword evidence="3" id="KW-1185">Reference proteome</keyword>
<dbReference type="Proteomes" id="UP000621799">
    <property type="component" value="Unassembled WGS sequence"/>
</dbReference>
<comment type="caution">
    <text evidence="2">The sequence shown here is derived from an EMBL/GenBank/DDBJ whole genome shotgun (WGS) entry which is preliminary data.</text>
</comment>
<protein>
    <submittedName>
        <fullName evidence="2">TerB family tellurite resistance protein</fullName>
    </submittedName>
</protein>
<dbReference type="RefSeq" id="WP_264319450.1">
    <property type="nucleotide sequence ID" value="NZ_JADEXN010000001.1"/>
</dbReference>
<dbReference type="InterPro" id="IPR007791">
    <property type="entry name" value="DjlA_N"/>
</dbReference>
<organism evidence="2 3">
    <name type="scientific">Zarconia navalis LEGE 11467</name>
    <dbReference type="NCBI Taxonomy" id="1828826"/>
    <lineage>
        <taxon>Bacteria</taxon>
        <taxon>Bacillati</taxon>
        <taxon>Cyanobacteriota</taxon>
        <taxon>Cyanophyceae</taxon>
        <taxon>Oscillatoriophycideae</taxon>
        <taxon>Oscillatoriales</taxon>
        <taxon>Oscillatoriales incertae sedis</taxon>
        <taxon>Zarconia</taxon>
        <taxon>Zarconia navalis</taxon>
    </lineage>
</organism>
<proteinExistence type="predicted"/>
<reference evidence="2" key="1">
    <citation type="submission" date="2020-10" db="EMBL/GenBank/DDBJ databases">
        <authorList>
            <person name="Castelo-Branco R."/>
            <person name="Eusebio N."/>
            <person name="Adriana R."/>
            <person name="Vieira A."/>
            <person name="Brugerolle De Fraissinette N."/>
            <person name="Rezende De Castro R."/>
            <person name="Schneider M.P."/>
            <person name="Vasconcelos V."/>
            <person name="Leao P.N."/>
        </authorList>
    </citation>
    <scope>NUCLEOTIDE SEQUENCE</scope>
    <source>
        <strain evidence="2">LEGE 11467</strain>
    </source>
</reference>
<evidence type="ECO:0000259" key="1">
    <source>
        <dbReference type="Pfam" id="PF05099"/>
    </source>
</evidence>
<sequence>MQRVPINPEAIELLGQIAGSQLDREGVTGTDIFSACLVWVLLGTLFVDGKLEERETQQLQTVLDRIIDPKSDRSSFIQAVLQGIRQKKIDRKPEDLRILSASLSVAEKLLLVGFSCQMSSVDGQIHLKERQYVGAIASYLQVNDKYVAVFEANFGVSEAADDRALKEVYDLLDPTRFPSPDSVLVEAARYLREHLLAN</sequence>
<evidence type="ECO:0000313" key="3">
    <source>
        <dbReference type="Proteomes" id="UP000621799"/>
    </source>
</evidence>
<dbReference type="AlphaFoldDB" id="A0A928VTS8"/>
<dbReference type="Gene3D" id="1.10.3680.10">
    <property type="entry name" value="TerB-like"/>
    <property type="match status" value="1"/>
</dbReference>
<accession>A0A928VTS8</accession>
<dbReference type="Pfam" id="PF05099">
    <property type="entry name" value="TerB"/>
    <property type="match status" value="1"/>
</dbReference>
<name>A0A928VTS8_9CYAN</name>
<dbReference type="CDD" id="cd07177">
    <property type="entry name" value="terB_like"/>
    <property type="match status" value="1"/>
</dbReference>
<dbReference type="EMBL" id="JADEXN010000001">
    <property type="protein sequence ID" value="MBE9039183.1"/>
    <property type="molecule type" value="Genomic_DNA"/>
</dbReference>
<evidence type="ECO:0000313" key="2">
    <source>
        <dbReference type="EMBL" id="MBE9039183.1"/>
    </source>
</evidence>
<feature type="domain" description="Co-chaperone DjlA N-terminal" evidence="1">
    <location>
        <begin position="44"/>
        <end position="145"/>
    </location>
</feature>